<dbReference type="PANTHER" id="PTHR43364">
    <property type="entry name" value="NADH-SPECIFIC METHYLGLYOXAL REDUCTASE-RELATED"/>
    <property type="match status" value="1"/>
</dbReference>
<dbReference type="Pfam" id="PF00248">
    <property type="entry name" value="Aldo_ket_red"/>
    <property type="match status" value="1"/>
</dbReference>
<dbReference type="SUPFAM" id="SSF51430">
    <property type="entry name" value="NAD(P)-linked oxidoreductase"/>
    <property type="match status" value="1"/>
</dbReference>
<dbReference type="STRING" id="1764295.A0A5B8MIC8"/>
<dbReference type="InterPro" id="IPR020471">
    <property type="entry name" value="AKR"/>
</dbReference>
<reference evidence="3 4" key="1">
    <citation type="submission" date="2018-07" db="EMBL/GenBank/DDBJ databases">
        <title>The complete nuclear genome of the prasinophyte Chloropicon primus (CCMP1205).</title>
        <authorList>
            <person name="Pombert J.-F."/>
            <person name="Otis C."/>
            <person name="Turmel M."/>
            <person name="Lemieux C."/>
        </authorList>
    </citation>
    <scope>NUCLEOTIDE SEQUENCE [LARGE SCALE GENOMIC DNA]</scope>
    <source>
        <strain evidence="3 4">CCMP1205</strain>
    </source>
</reference>
<gene>
    <name evidence="3" type="ORF">A3770_02p16600</name>
    <name evidence="2" type="ORF">CPRI1469_LOCUS3125</name>
</gene>
<name>A0A5B8MIC8_9CHLO</name>
<dbReference type="PRINTS" id="PR00069">
    <property type="entry name" value="ALDKETRDTASE"/>
</dbReference>
<accession>A0A5B8MIC8</accession>
<dbReference type="InterPro" id="IPR036812">
    <property type="entry name" value="NAD(P)_OxRdtase_dom_sf"/>
</dbReference>
<dbReference type="PANTHER" id="PTHR43364:SF17">
    <property type="entry name" value="ALDO KETO REDUCTASE"/>
    <property type="match status" value="1"/>
</dbReference>
<dbReference type="OrthoDB" id="2310150at2759"/>
<feature type="domain" description="NADP-dependent oxidoreductase" evidence="1">
    <location>
        <begin position="16"/>
        <end position="360"/>
    </location>
</feature>
<dbReference type="CDD" id="cd19094">
    <property type="entry name" value="AKR_Tas-like"/>
    <property type="match status" value="1"/>
</dbReference>
<sequence length="371" mass="41952">MKYQKLGWSDMEVSRVCLGTMTFGVQNTEEEAHQQLDYAIKERGVNFLDTAELYPVPTSRETQGRTEKYIGTWLAKNQDLRDKVHVATKVMGYSKSSHIPSGRDPSAQYAAANSDKKHEARLDAANIEKAVDASLARLQTSYIDLYQLHWPDRYVPCFGSTVYNYSRHREKSVSFEETLKGLKKILDQGKIKHWGVSNESSFGVCQLCHWCDKLGVPYPVSIQNSFSLVHRQFETELAETCAPWNLNIGLLAWSPLAGGALSGKYMNGQKPPNSRFTIFEQYQERFCSSRCSGAIAKYYEVAKKEDTSLVKMSLSWIADRDYMQSGSTIIGSTTMKQLEECIDAFDVKLSKEAEEAIDQIHLDCRDPSQAI</sequence>
<dbReference type="GO" id="GO:0016491">
    <property type="term" value="F:oxidoreductase activity"/>
    <property type="evidence" value="ECO:0007669"/>
    <property type="project" value="InterPro"/>
</dbReference>
<dbReference type="InterPro" id="IPR023210">
    <property type="entry name" value="NADP_OxRdtase_dom"/>
</dbReference>
<dbReference type="AlphaFoldDB" id="A0A5B8MIC8"/>
<keyword evidence="4" id="KW-1185">Reference proteome</keyword>
<proteinExistence type="predicted"/>
<reference evidence="2" key="2">
    <citation type="submission" date="2021-01" db="EMBL/GenBank/DDBJ databases">
        <authorList>
            <person name="Corre E."/>
            <person name="Pelletier E."/>
            <person name="Niang G."/>
            <person name="Scheremetjew M."/>
            <person name="Finn R."/>
            <person name="Kale V."/>
            <person name="Holt S."/>
            <person name="Cochrane G."/>
            <person name="Meng A."/>
            <person name="Brown T."/>
            <person name="Cohen L."/>
        </authorList>
    </citation>
    <scope>NUCLEOTIDE SEQUENCE</scope>
    <source>
        <strain evidence="2">CCMP1205</strain>
    </source>
</reference>
<evidence type="ECO:0000313" key="4">
    <source>
        <dbReference type="Proteomes" id="UP000316726"/>
    </source>
</evidence>
<organism evidence="3 4">
    <name type="scientific">Chloropicon primus</name>
    <dbReference type="NCBI Taxonomy" id="1764295"/>
    <lineage>
        <taxon>Eukaryota</taxon>
        <taxon>Viridiplantae</taxon>
        <taxon>Chlorophyta</taxon>
        <taxon>Chloropicophyceae</taxon>
        <taxon>Chloropicales</taxon>
        <taxon>Chloropicaceae</taxon>
        <taxon>Chloropicon</taxon>
    </lineage>
</organism>
<evidence type="ECO:0000313" key="2">
    <source>
        <dbReference type="EMBL" id="CAD9714273.1"/>
    </source>
</evidence>
<dbReference type="EMBL" id="HBHL01004824">
    <property type="protein sequence ID" value="CAD9714273.1"/>
    <property type="molecule type" value="Transcribed_RNA"/>
</dbReference>
<dbReference type="EMBL" id="CP031035">
    <property type="protein sequence ID" value="QDZ19142.1"/>
    <property type="molecule type" value="Genomic_DNA"/>
</dbReference>
<dbReference type="InterPro" id="IPR050523">
    <property type="entry name" value="AKR_Detox_Biosynth"/>
</dbReference>
<evidence type="ECO:0000313" key="3">
    <source>
        <dbReference type="EMBL" id="QDZ19142.1"/>
    </source>
</evidence>
<evidence type="ECO:0000259" key="1">
    <source>
        <dbReference type="Pfam" id="PF00248"/>
    </source>
</evidence>
<protein>
    <submittedName>
        <fullName evidence="3">Aldo/keto reductase</fullName>
    </submittedName>
</protein>
<dbReference type="Proteomes" id="UP000316726">
    <property type="component" value="Chromosome 2"/>
</dbReference>
<dbReference type="Gene3D" id="3.20.20.100">
    <property type="entry name" value="NADP-dependent oxidoreductase domain"/>
    <property type="match status" value="1"/>
</dbReference>